<evidence type="ECO:0000313" key="1">
    <source>
        <dbReference type="EMBL" id="HAF1611183.1"/>
    </source>
</evidence>
<comment type="caution">
    <text evidence="1">The sequence shown here is derived from an EMBL/GenBank/DDBJ whole genome shotgun (WGS) entry which is preliminary data.</text>
</comment>
<proteinExistence type="predicted"/>
<protein>
    <submittedName>
        <fullName evidence="1">Rha family transcriptional regulator</fullName>
    </submittedName>
</protein>
<organism evidence="1">
    <name type="scientific">Salmonella enterica</name>
    <name type="common">Salmonella choleraesuis</name>
    <dbReference type="NCBI Taxonomy" id="28901"/>
    <lineage>
        <taxon>Bacteria</taxon>
        <taxon>Pseudomonadati</taxon>
        <taxon>Pseudomonadota</taxon>
        <taxon>Gammaproteobacteria</taxon>
        <taxon>Enterobacterales</taxon>
        <taxon>Enterobacteriaceae</taxon>
        <taxon>Salmonella</taxon>
    </lineage>
</organism>
<dbReference type="EMBL" id="DAAUKO010000001">
    <property type="protein sequence ID" value="HAF1611183.1"/>
    <property type="molecule type" value="Genomic_DNA"/>
</dbReference>
<reference evidence="1" key="1">
    <citation type="journal article" date="2018" name="Genome Biol.">
        <title>SKESA: strategic k-mer extension for scrupulous assemblies.</title>
        <authorList>
            <person name="Souvorov A."/>
            <person name="Agarwala R."/>
            <person name="Lipman D.J."/>
        </authorList>
    </citation>
    <scope>NUCLEOTIDE SEQUENCE</scope>
    <source>
        <strain evidence="1">MA.03-3818</strain>
    </source>
</reference>
<dbReference type="AlphaFoldDB" id="A0A742ZEN3"/>
<accession>A0A742ZEN3</accession>
<gene>
    <name evidence="1" type="ORF">G9B49_000001</name>
</gene>
<reference evidence="1" key="2">
    <citation type="submission" date="2020-02" db="EMBL/GenBank/DDBJ databases">
        <authorList>
            <consortium name="NCBI Pathogen Detection Project"/>
        </authorList>
    </citation>
    <scope>NUCLEOTIDE SEQUENCE</scope>
    <source>
        <strain evidence="1">MA.03-3818</strain>
    </source>
</reference>
<name>A0A742ZEN3_SALER</name>
<sequence length="193" mass="21552">MKRSDAQSGQGYAHPVTGHVLIATPTMSSLAMVDYINAERKAKAEAEGLTFPCRKYRRLKHKNFMAKVPKVLGENHSAKFLAQYKDSTGRDLPCYNFPKREACLMAMSYSYELQAAVYDYMEELEHQKGGYLGYTISELQNIVASARQYSDDDSSDAGKRLRKRQGDLVLLEKAEALVSSLGQLSLSLPGEND</sequence>